<keyword evidence="3" id="KW-1185">Reference proteome</keyword>
<feature type="domain" description="N-acetyltransferase" evidence="1">
    <location>
        <begin position="158"/>
        <end position="192"/>
    </location>
</feature>
<sequence length="204" mass="22625">MRIRSAQLTDVDRLVEIYIESLKKDPFTHLYDKSMVVIVAEKVAGDDPGVQKDTVVGHCTWEFVTLGEGAQAASGEAIVQHICSESFPSPCFDTNNTFQIFTFSCAYCPRPSMTGKRPEPNHAWCTYSPRSEERIQASAEDTDESRVEDFASKGITQWFSIEQLAAHPDHRKQGVGRHLVSWGFEKADRLGYMCAADCAAGTGP</sequence>
<dbReference type="Gene3D" id="3.40.630.30">
    <property type="match status" value="1"/>
</dbReference>
<comment type="caution">
    <text evidence="2">The sequence shown here is derived from an EMBL/GenBank/DDBJ whole genome shotgun (WGS) entry which is preliminary data.</text>
</comment>
<name>A0AAE0XJS8_9PEZI</name>
<accession>A0AAE0XJS8</accession>
<dbReference type="GO" id="GO:0016747">
    <property type="term" value="F:acyltransferase activity, transferring groups other than amino-acyl groups"/>
    <property type="evidence" value="ECO:0007669"/>
    <property type="project" value="InterPro"/>
</dbReference>
<organism evidence="2 3">
    <name type="scientific">Podospora appendiculata</name>
    <dbReference type="NCBI Taxonomy" id="314037"/>
    <lineage>
        <taxon>Eukaryota</taxon>
        <taxon>Fungi</taxon>
        <taxon>Dikarya</taxon>
        <taxon>Ascomycota</taxon>
        <taxon>Pezizomycotina</taxon>
        <taxon>Sordariomycetes</taxon>
        <taxon>Sordariomycetidae</taxon>
        <taxon>Sordariales</taxon>
        <taxon>Podosporaceae</taxon>
        <taxon>Podospora</taxon>
    </lineage>
</organism>
<dbReference type="SUPFAM" id="SSF55729">
    <property type="entry name" value="Acyl-CoA N-acyltransferases (Nat)"/>
    <property type="match status" value="1"/>
</dbReference>
<reference evidence="2" key="1">
    <citation type="journal article" date="2023" name="Mol. Phylogenet. Evol.">
        <title>Genome-scale phylogeny and comparative genomics of the fungal order Sordariales.</title>
        <authorList>
            <person name="Hensen N."/>
            <person name="Bonometti L."/>
            <person name="Westerberg I."/>
            <person name="Brannstrom I.O."/>
            <person name="Guillou S."/>
            <person name="Cros-Aarteil S."/>
            <person name="Calhoun S."/>
            <person name="Haridas S."/>
            <person name="Kuo A."/>
            <person name="Mondo S."/>
            <person name="Pangilinan J."/>
            <person name="Riley R."/>
            <person name="LaButti K."/>
            <person name="Andreopoulos B."/>
            <person name="Lipzen A."/>
            <person name="Chen C."/>
            <person name="Yan M."/>
            <person name="Daum C."/>
            <person name="Ng V."/>
            <person name="Clum A."/>
            <person name="Steindorff A."/>
            <person name="Ohm R.A."/>
            <person name="Martin F."/>
            <person name="Silar P."/>
            <person name="Natvig D.O."/>
            <person name="Lalanne C."/>
            <person name="Gautier V."/>
            <person name="Ament-Velasquez S.L."/>
            <person name="Kruys A."/>
            <person name="Hutchinson M.I."/>
            <person name="Powell A.J."/>
            <person name="Barry K."/>
            <person name="Miller A.N."/>
            <person name="Grigoriev I.V."/>
            <person name="Debuchy R."/>
            <person name="Gladieux P."/>
            <person name="Hiltunen Thoren M."/>
            <person name="Johannesson H."/>
        </authorList>
    </citation>
    <scope>NUCLEOTIDE SEQUENCE</scope>
    <source>
        <strain evidence="2">CBS 314.62</strain>
    </source>
</reference>
<dbReference type="InterPro" id="IPR016181">
    <property type="entry name" value="Acyl_CoA_acyltransferase"/>
</dbReference>
<dbReference type="AlphaFoldDB" id="A0AAE0XJS8"/>
<dbReference type="EMBL" id="JAULSO010000001">
    <property type="protein sequence ID" value="KAK3694222.1"/>
    <property type="molecule type" value="Genomic_DNA"/>
</dbReference>
<gene>
    <name evidence="2" type="ORF">B0T22DRAFT_437319</name>
</gene>
<dbReference type="Proteomes" id="UP001270362">
    <property type="component" value="Unassembled WGS sequence"/>
</dbReference>
<evidence type="ECO:0000313" key="3">
    <source>
        <dbReference type="Proteomes" id="UP001270362"/>
    </source>
</evidence>
<proteinExistence type="predicted"/>
<protein>
    <recommendedName>
        <fullName evidence="1">N-acetyltransferase domain-containing protein</fullName>
    </recommendedName>
</protein>
<evidence type="ECO:0000313" key="2">
    <source>
        <dbReference type="EMBL" id="KAK3694222.1"/>
    </source>
</evidence>
<dbReference type="CDD" id="cd04301">
    <property type="entry name" value="NAT_SF"/>
    <property type="match status" value="1"/>
</dbReference>
<reference evidence="2" key="2">
    <citation type="submission" date="2023-06" db="EMBL/GenBank/DDBJ databases">
        <authorList>
            <consortium name="Lawrence Berkeley National Laboratory"/>
            <person name="Haridas S."/>
            <person name="Hensen N."/>
            <person name="Bonometti L."/>
            <person name="Westerberg I."/>
            <person name="Brannstrom I.O."/>
            <person name="Guillou S."/>
            <person name="Cros-Aarteil S."/>
            <person name="Calhoun S."/>
            <person name="Kuo A."/>
            <person name="Mondo S."/>
            <person name="Pangilinan J."/>
            <person name="Riley R."/>
            <person name="Labutti K."/>
            <person name="Andreopoulos B."/>
            <person name="Lipzen A."/>
            <person name="Chen C."/>
            <person name="Yanf M."/>
            <person name="Daum C."/>
            <person name="Ng V."/>
            <person name="Clum A."/>
            <person name="Steindorff A."/>
            <person name="Ohm R."/>
            <person name="Martin F."/>
            <person name="Silar P."/>
            <person name="Natvig D."/>
            <person name="Lalanne C."/>
            <person name="Gautier V."/>
            <person name="Ament-Velasquez S.L."/>
            <person name="Kruys A."/>
            <person name="Hutchinson M.I."/>
            <person name="Powell A.J."/>
            <person name="Barry K."/>
            <person name="Miller A.N."/>
            <person name="Grigoriev I.V."/>
            <person name="Debuchy R."/>
            <person name="Gladieux P."/>
            <person name="Thoren M.H."/>
            <person name="Johannesson H."/>
        </authorList>
    </citation>
    <scope>NUCLEOTIDE SEQUENCE</scope>
    <source>
        <strain evidence="2">CBS 314.62</strain>
    </source>
</reference>
<dbReference type="InterPro" id="IPR000182">
    <property type="entry name" value="GNAT_dom"/>
</dbReference>
<dbReference type="Pfam" id="PF00583">
    <property type="entry name" value="Acetyltransf_1"/>
    <property type="match status" value="1"/>
</dbReference>
<evidence type="ECO:0000259" key="1">
    <source>
        <dbReference type="Pfam" id="PF00583"/>
    </source>
</evidence>